<dbReference type="GO" id="GO:0016787">
    <property type="term" value="F:hydrolase activity"/>
    <property type="evidence" value="ECO:0007669"/>
    <property type="project" value="UniProtKB-KW"/>
</dbReference>
<evidence type="ECO:0000259" key="4">
    <source>
        <dbReference type="PROSITE" id="PS50830"/>
    </source>
</evidence>
<sequence>MKLFTLCLLLSINALANIGSFTLDSEKTLYIVDGDSVSMQMRIAGIDTPEIKQKCRKTKFKTIDCGRLAKDYLKQVLHNLPDELLIEPTGIDHYNRILVKVYKGNIDIGKLMVEAGMAFSYKDTYRQEEDLAKAEKLGFWDFHTPPIQPYKWRNINRR</sequence>
<dbReference type="SMART" id="SM00318">
    <property type="entry name" value="SNc"/>
    <property type="match status" value="1"/>
</dbReference>
<evidence type="ECO:0000313" key="5">
    <source>
        <dbReference type="EMBL" id="SFV86470.1"/>
    </source>
</evidence>
<dbReference type="Gene3D" id="2.40.50.90">
    <property type="match status" value="1"/>
</dbReference>
<protein>
    <submittedName>
        <fullName evidence="5">Succinoglycan biosynthesis protein</fullName>
    </submittedName>
</protein>
<dbReference type="PANTHER" id="PTHR12302">
    <property type="entry name" value="EBNA2 BINDING PROTEIN P100"/>
    <property type="match status" value="1"/>
</dbReference>
<dbReference type="InterPro" id="IPR016071">
    <property type="entry name" value="Staphylococal_nuclease_OB-fold"/>
</dbReference>
<keyword evidence="1" id="KW-0540">Nuclease</keyword>
<evidence type="ECO:0000256" key="1">
    <source>
        <dbReference type="ARBA" id="ARBA00022722"/>
    </source>
</evidence>
<dbReference type="SUPFAM" id="SSF50199">
    <property type="entry name" value="Staphylococcal nuclease"/>
    <property type="match status" value="1"/>
</dbReference>
<evidence type="ECO:0000256" key="3">
    <source>
        <dbReference type="ARBA" id="ARBA00022801"/>
    </source>
</evidence>
<evidence type="ECO:0000256" key="2">
    <source>
        <dbReference type="ARBA" id="ARBA00022759"/>
    </source>
</evidence>
<reference evidence="5" key="1">
    <citation type="submission" date="2016-10" db="EMBL/GenBank/DDBJ databases">
        <authorList>
            <person name="de Groot N.N."/>
        </authorList>
    </citation>
    <scope>NUCLEOTIDE SEQUENCE</scope>
</reference>
<dbReference type="PROSITE" id="PS50830">
    <property type="entry name" value="TNASE_3"/>
    <property type="match status" value="1"/>
</dbReference>
<keyword evidence="2" id="KW-0255">Endonuclease</keyword>
<dbReference type="AlphaFoldDB" id="A0A1W1DXM7"/>
<accession>A0A1W1DXM7</accession>
<proteinExistence type="predicted"/>
<feature type="domain" description="TNase-like" evidence="4">
    <location>
        <begin position="31"/>
        <end position="142"/>
    </location>
</feature>
<organism evidence="5">
    <name type="scientific">hydrothermal vent metagenome</name>
    <dbReference type="NCBI Taxonomy" id="652676"/>
    <lineage>
        <taxon>unclassified sequences</taxon>
        <taxon>metagenomes</taxon>
        <taxon>ecological metagenomes</taxon>
    </lineage>
</organism>
<dbReference type="EMBL" id="FPHX01000283">
    <property type="protein sequence ID" value="SFV86470.1"/>
    <property type="molecule type" value="Genomic_DNA"/>
</dbReference>
<name>A0A1W1DXM7_9ZZZZ</name>
<dbReference type="GO" id="GO:0004519">
    <property type="term" value="F:endonuclease activity"/>
    <property type="evidence" value="ECO:0007669"/>
    <property type="project" value="UniProtKB-KW"/>
</dbReference>
<dbReference type="InterPro" id="IPR035437">
    <property type="entry name" value="SNase_OB-fold_sf"/>
</dbReference>
<keyword evidence="3" id="KW-0378">Hydrolase</keyword>
<dbReference type="Pfam" id="PF00565">
    <property type="entry name" value="SNase"/>
    <property type="match status" value="1"/>
</dbReference>
<gene>
    <name evidence="5" type="ORF">MNB_SUP05-9-626</name>
</gene>
<dbReference type="PANTHER" id="PTHR12302:SF3">
    <property type="entry name" value="SERINE_THREONINE-PROTEIN KINASE 31"/>
    <property type="match status" value="1"/>
</dbReference>